<accession>A0A382N8M0</accession>
<organism evidence="1">
    <name type="scientific">marine metagenome</name>
    <dbReference type="NCBI Taxonomy" id="408172"/>
    <lineage>
        <taxon>unclassified sequences</taxon>
        <taxon>metagenomes</taxon>
        <taxon>ecological metagenomes</taxon>
    </lineage>
</organism>
<reference evidence="1" key="1">
    <citation type="submission" date="2018-05" db="EMBL/GenBank/DDBJ databases">
        <authorList>
            <person name="Lanie J.A."/>
            <person name="Ng W.-L."/>
            <person name="Kazmierczak K.M."/>
            <person name="Andrzejewski T.M."/>
            <person name="Davidsen T.M."/>
            <person name="Wayne K.J."/>
            <person name="Tettelin H."/>
            <person name="Glass J.I."/>
            <person name="Rusch D."/>
            <person name="Podicherti R."/>
            <person name="Tsui H.-C.T."/>
            <person name="Winkler M.E."/>
        </authorList>
    </citation>
    <scope>NUCLEOTIDE SEQUENCE</scope>
</reference>
<gene>
    <name evidence="1" type="ORF">METZ01_LOCUS308966</name>
</gene>
<evidence type="ECO:0000313" key="1">
    <source>
        <dbReference type="EMBL" id="SVC56112.1"/>
    </source>
</evidence>
<dbReference type="AlphaFoldDB" id="A0A382N8M0"/>
<name>A0A382N8M0_9ZZZZ</name>
<proteinExistence type="predicted"/>
<protein>
    <submittedName>
        <fullName evidence="1">Uncharacterized protein</fullName>
    </submittedName>
</protein>
<sequence>MDRYPVLKRGIYWFWESWTVRNGVIPVPDKVMKNLDWDEKILLELEYAADGKENGPGWIIKPSKVAASKFSGFIDDKDMGKA</sequence>
<dbReference type="EMBL" id="UINC01097969">
    <property type="protein sequence ID" value="SVC56112.1"/>
    <property type="molecule type" value="Genomic_DNA"/>
</dbReference>